<dbReference type="Proteomes" id="UP000012589">
    <property type="component" value="Unassembled WGS sequence"/>
</dbReference>
<evidence type="ECO:0000256" key="11">
    <source>
        <dbReference type="ARBA" id="ARBA00023136"/>
    </source>
</evidence>
<protein>
    <recommendedName>
        <fullName evidence="13">EamA domain-containing protein</fullName>
    </recommendedName>
</protein>
<evidence type="ECO:0000256" key="8">
    <source>
        <dbReference type="ARBA" id="ARBA00022985"/>
    </source>
</evidence>
<dbReference type="InterPro" id="IPR037185">
    <property type="entry name" value="EmrE-like"/>
</dbReference>
<keyword evidence="4" id="KW-0444">Lipid biosynthesis</keyword>
<dbReference type="Gene3D" id="1.10.3730.20">
    <property type="match status" value="1"/>
</dbReference>
<keyword evidence="5" id="KW-0997">Cell inner membrane</keyword>
<dbReference type="PATRIC" id="fig|1235802.3.peg.6292"/>
<dbReference type="InterPro" id="IPR000620">
    <property type="entry name" value="EamA_dom"/>
</dbReference>
<gene>
    <name evidence="14" type="ORF">C823_05957</name>
</gene>
<keyword evidence="8" id="KW-0448">Lipopolysaccharide biosynthesis</keyword>
<sequence>MKIILLYVIFSVSGLLMLKIGAVKGLELQVVSGKILFTINAFLLIGICFYIISFIMSLIAMKSTDLSVFYPISAGLIYVLICFFSYVLLNEKITISQIIGIVFILSGVLLINLNK</sequence>
<dbReference type="GO" id="GO:0009103">
    <property type="term" value="P:lipopolysaccharide biosynthetic process"/>
    <property type="evidence" value="ECO:0007669"/>
    <property type="project" value="UniProtKB-KW"/>
</dbReference>
<feature type="domain" description="EamA" evidence="13">
    <location>
        <begin position="6"/>
        <end position="112"/>
    </location>
</feature>
<evidence type="ECO:0000256" key="10">
    <source>
        <dbReference type="ARBA" id="ARBA00023098"/>
    </source>
</evidence>
<dbReference type="InterPro" id="IPR000390">
    <property type="entry name" value="Small_drug/metabolite_transptr"/>
</dbReference>
<evidence type="ECO:0000256" key="5">
    <source>
        <dbReference type="ARBA" id="ARBA00022519"/>
    </source>
</evidence>
<organism evidence="14 15">
    <name type="scientific">Eubacterium plexicaudatum ASF492</name>
    <dbReference type="NCBI Taxonomy" id="1235802"/>
    <lineage>
        <taxon>Bacteria</taxon>
        <taxon>Bacillati</taxon>
        <taxon>Bacillota</taxon>
        <taxon>Clostridia</taxon>
        <taxon>Eubacteriales</taxon>
        <taxon>Eubacteriaceae</taxon>
        <taxon>Eubacterium</taxon>
    </lineage>
</organism>
<dbReference type="AlphaFoldDB" id="N1ZYK3"/>
<comment type="subcellular location">
    <subcellularLocation>
        <location evidence="1">Cell membrane</location>
        <topology evidence="1">Multi-pass membrane protein</topology>
    </subcellularLocation>
</comment>
<evidence type="ECO:0000256" key="7">
    <source>
        <dbReference type="ARBA" id="ARBA00022692"/>
    </source>
</evidence>
<proteinExistence type="inferred from homology"/>
<dbReference type="PANTHER" id="PTHR30561">
    <property type="entry name" value="SMR FAMILY PROTON-DEPENDENT DRUG EFFLUX TRANSPORTER SUGE"/>
    <property type="match status" value="1"/>
</dbReference>
<name>N1ZYK3_9FIRM</name>
<reference evidence="14 15" key="1">
    <citation type="journal article" date="2014" name="Genome Announc.">
        <title>Draft genome sequences of the altered schaedler flora, a defined bacterial community from gnotobiotic mice.</title>
        <authorList>
            <person name="Wannemuehler M.J."/>
            <person name="Overstreet A.M."/>
            <person name="Ward D.V."/>
            <person name="Phillips G.J."/>
        </authorList>
    </citation>
    <scope>NUCLEOTIDE SEQUENCE [LARGE SCALE GENOMIC DNA]</scope>
    <source>
        <strain evidence="14 15">ASF492</strain>
    </source>
</reference>
<dbReference type="EMBL" id="AQFT01000207">
    <property type="protein sequence ID" value="EMZ17404.1"/>
    <property type="molecule type" value="Genomic_DNA"/>
</dbReference>
<feature type="transmembrane region" description="Helical" evidence="12">
    <location>
        <begin position="68"/>
        <end position="89"/>
    </location>
</feature>
<keyword evidence="15" id="KW-1185">Reference proteome</keyword>
<keyword evidence="3" id="KW-1003">Cell membrane</keyword>
<dbReference type="Pfam" id="PF00892">
    <property type="entry name" value="EamA"/>
    <property type="match status" value="1"/>
</dbReference>
<dbReference type="GO" id="GO:0022857">
    <property type="term" value="F:transmembrane transporter activity"/>
    <property type="evidence" value="ECO:0007669"/>
    <property type="project" value="InterPro"/>
</dbReference>
<dbReference type="SUPFAM" id="SSF103481">
    <property type="entry name" value="Multidrug resistance efflux transporter EmrE"/>
    <property type="match status" value="1"/>
</dbReference>
<evidence type="ECO:0000256" key="9">
    <source>
        <dbReference type="ARBA" id="ARBA00022989"/>
    </source>
</evidence>
<comment type="caution">
    <text evidence="14">The sequence shown here is derived from an EMBL/GenBank/DDBJ whole genome shotgun (WGS) entry which is preliminary data.</text>
</comment>
<dbReference type="STRING" id="1235802.C823_05957"/>
<dbReference type="OrthoDB" id="9806718at2"/>
<keyword evidence="7 12" id="KW-0812">Transmembrane</keyword>
<evidence type="ECO:0000256" key="2">
    <source>
        <dbReference type="ARBA" id="ARBA00007362"/>
    </source>
</evidence>
<evidence type="ECO:0000313" key="14">
    <source>
        <dbReference type="EMBL" id="EMZ17404.1"/>
    </source>
</evidence>
<feature type="transmembrane region" description="Helical" evidence="12">
    <location>
        <begin position="95"/>
        <end position="113"/>
    </location>
</feature>
<feature type="transmembrane region" description="Helical" evidence="12">
    <location>
        <begin position="35"/>
        <end position="61"/>
    </location>
</feature>
<comment type="similarity">
    <text evidence="2">Belongs to the EamA transporter family.</text>
</comment>
<dbReference type="PANTHER" id="PTHR30561:SF9">
    <property type="entry name" value="4-AMINO-4-DEOXY-L-ARABINOSE-PHOSPHOUNDECAPRENOL FLIPPASE SUBUNIT ARNF-RELATED"/>
    <property type="match status" value="1"/>
</dbReference>
<evidence type="ECO:0000313" key="15">
    <source>
        <dbReference type="Proteomes" id="UP000012589"/>
    </source>
</evidence>
<dbReference type="GO" id="GO:0005886">
    <property type="term" value="C:plasma membrane"/>
    <property type="evidence" value="ECO:0007669"/>
    <property type="project" value="UniProtKB-SubCell"/>
</dbReference>
<keyword evidence="10" id="KW-0443">Lipid metabolism</keyword>
<evidence type="ECO:0000259" key="13">
    <source>
        <dbReference type="Pfam" id="PF00892"/>
    </source>
</evidence>
<evidence type="ECO:0000256" key="12">
    <source>
        <dbReference type="SAM" id="Phobius"/>
    </source>
</evidence>
<evidence type="ECO:0000256" key="4">
    <source>
        <dbReference type="ARBA" id="ARBA00022516"/>
    </source>
</evidence>
<evidence type="ECO:0000256" key="1">
    <source>
        <dbReference type="ARBA" id="ARBA00004651"/>
    </source>
</evidence>
<keyword evidence="6" id="KW-0441">Lipid A biosynthesis</keyword>
<keyword evidence="11 12" id="KW-0472">Membrane</keyword>
<dbReference type="HOGENOM" id="CLU_131462_4_2_9"/>
<accession>N1ZYK3</accession>
<keyword evidence="9 12" id="KW-1133">Transmembrane helix</keyword>
<evidence type="ECO:0000256" key="6">
    <source>
        <dbReference type="ARBA" id="ARBA00022556"/>
    </source>
</evidence>
<evidence type="ECO:0000256" key="3">
    <source>
        <dbReference type="ARBA" id="ARBA00022475"/>
    </source>
</evidence>